<feature type="domain" description="BIRD-IDD transcription factor second C2H2 zinc finger" evidence="1">
    <location>
        <begin position="110"/>
        <end position="133"/>
    </location>
</feature>
<organism evidence="2 3">
    <name type="scientific">Trapa natans</name>
    <name type="common">Water chestnut</name>
    <dbReference type="NCBI Taxonomy" id="22666"/>
    <lineage>
        <taxon>Eukaryota</taxon>
        <taxon>Viridiplantae</taxon>
        <taxon>Streptophyta</taxon>
        <taxon>Embryophyta</taxon>
        <taxon>Tracheophyta</taxon>
        <taxon>Spermatophyta</taxon>
        <taxon>Magnoliopsida</taxon>
        <taxon>eudicotyledons</taxon>
        <taxon>Gunneridae</taxon>
        <taxon>Pentapetalae</taxon>
        <taxon>rosids</taxon>
        <taxon>malvids</taxon>
        <taxon>Myrtales</taxon>
        <taxon>Lythraceae</taxon>
        <taxon>Trapa</taxon>
    </lineage>
</organism>
<evidence type="ECO:0000313" key="2">
    <source>
        <dbReference type="EMBL" id="KAK4801460.1"/>
    </source>
</evidence>
<dbReference type="GO" id="GO:0005634">
    <property type="term" value="C:nucleus"/>
    <property type="evidence" value="ECO:0007669"/>
    <property type="project" value="TreeGrafter"/>
</dbReference>
<dbReference type="EMBL" id="JAXQNO010000003">
    <property type="protein sequence ID" value="KAK4801460.1"/>
    <property type="molecule type" value="Genomic_DNA"/>
</dbReference>
<dbReference type="PANTHER" id="PTHR10593:SF231">
    <property type="entry name" value="PROTEIN INDETERMINATE-DOMAIN 13-RELATED"/>
    <property type="match status" value="1"/>
</dbReference>
<comment type="caution">
    <text evidence="2">The sequence shown here is derived from an EMBL/GenBank/DDBJ whole genome shotgun (WGS) entry which is preliminary data.</text>
</comment>
<dbReference type="GO" id="GO:0003700">
    <property type="term" value="F:DNA-binding transcription factor activity"/>
    <property type="evidence" value="ECO:0007669"/>
    <property type="project" value="TreeGrafter"/>
</dbReference>
<dbReference type="AlphaFoldDB" id="A0AAN7MT80"/>
<protein>
    <recommendedName>
        <fullName evidence="1">BIRD-IDD transcription factor second C2H2 zinc finger domain-containing protein</fullName>
    </recommendedName>
</protein>
<dbReference type="InterPro" id="IPR031140">
    <property type="entry name" value="IDD1-16"/>
</dbReference>
<name>A0AAN7MT80_TRANT</name>
<evidence type="ECO:0000259" key="1">
    <source>
        <dbReference type="Pfam" id="PF22996"/>
    </source>
</evidence>
<dbReference type="InterPro" id="IPR055186">
    <property type="entry name" value="C2H2-2nd_BIRD-IDD"/>
</dbReference>
<dbReference type="PANTHER" id="PTHR10593">
    <property type="entry name" value="SERINE/THREONINE-PROTEIN KINASE RIO"/>
    <property type="match status" value="1"/>
</dbReference>
<accession>A0AAN7MT80</accession>
<sequence>MASWGGNRTLSYSYLARPLDLGTTRTSSYLWIWVRLLLGYTLDLGMVQVTGPFVVCKQQQPLPTFGFGDSCTRRGYDQHLPLRDQNPQLHQRGHNLPWKLKQRPEDVVEKRVYICPEKTCVHHDPSRALGDLKQYRYNPTR</sequence>
<dbReference type="Proteomes" id="UP001346149">
    <property type="component" value="Unassembled WGS sequence"/>
</dbReference>
<reference evidence="2 3" key="1">
    <citation type="journal article" date="2023" name="Hortic Res">
        <title>Pangenome of water caltrop reveals structural variations and asymmetric subgenome divergence after allopolyploidization.</title>
        <authorList>
            <person name="Zhang X."/>
            <person name="Chen Y."/>
            <person name="Wang L."/>
            <person name="Yuan Y."/>
            <person name="Fang M."/>
            <person name="Shi L."/>
            <person name="Lu R."/>
            <person name="Comes H.P."/>
            <person name="Ma Y."/>
            <person name="Chen Y."/>
            <person name="Huang G."/>
            <person name="Zhou Y."/>
            <person name="Zheng Z."/>
            <person name="Qiu Y."/>
        </authorList>
    </citation>
    <scope>NUCLEOTIDE SEQUENCE [LARGE SCALE GENOMIC DNA]</scope>
    <source>
        <strain evidence="2">F231</strain>
    </source>
</reference>
<keyword evidence="3" id="KW-1185">Reference proteome</keyword>
<gene>
    <name evidence="2" type="ORF">SAY86_021947</name>
</gene>
<dbReference type="Pfam" id="PF22996">
    <property type="entry name" value="C2H2-2nd_BIRD-IDD"/>
    <property type="match status" value="1"/>
</dbReference>
<evidence type="ECO:0000313" key="3">
    <source>
        <dbReference type="Proteomes" id="UP001346149"/>
    </source>
</evidence>
<proteinExistence type="predicted"/>